<evidence type="ECO:0000256" key="2">
    <source>
        <dbReference type="ARBA" id="ARBA00023110"/>
    </source>
</evidence>
<comment type="similarity">
    <text evidence="4">Belongs to the cyclophilin-type PPIase family.</text>
</comment>
<dbReference type="InterPro" id="IPR002130">
    <property type="entry name" value="Cyclophilin-type_PPIase_dom"/>
</dbReference>
<dbReference type="PROSITE" id="PS50072">
    <property type="entry name" value="CSA_PPIASE_2"/>
    <property type="match status" value="1"/>
</dbReference>
<dbReference type="GO" id="GO:0000324">
    <property type="term" value="C:fungal-type vacuole"/>
    <property type="evidence" value="ECO:0007669"/>
    <property type="project" value="TreeGrafter"/>
</dbReference>
<evidence type="ECO:0000256" key="5">
    <source>
        <dbReference type="SAM" id="Phobius"/>
    </source>
</evidence>
<sequence>MNPKSSTVLLLLVYITTYVIATAIPQSIPQAETFQLSEDEMKHLANDPKVTHKVTFTISQKKPTDSPTDTNSKSTHLGKLTLALFGEVCPITVDNFYQLAAMTRGYGYKDSQFHRIINNFIIQGGNYDGEGGKSIFGGRFNDENFELKHDKLGRLSMANAGPNTNGGQFFILNVDKTPHLDGKHVVFGQLVDGFDTLMRISAVETDSSDKPLDQIVIVDVETAKLSTDPQNGNELETSAKMDEAKPKADDVKIEQVVQTGSVYPWFLVLLLIGIVGGTYYRKVHKADRITDIRGNRRF</sequence>
<comment type="function">
    <text evidence="4">PPIases accelerate the folding of proteins. It catalyzes the cis-trans isomerization of proline imidic peptide bonds in oligopeptides.</text>
</comment>
<reference evidence="7 8" key="1">
    <citation type="journal article" date="2022" name="DNA Res.">
        <title>Genome analysis of five recently described species of the CUG-Ser clade uncovers Candida theae as a new hybrid lineage with pathogenic potential in the Candida parapsilosis species complex.</title>
        <authorList>
            <person name="Mixao V."/>
            <person name="Del Olmo V."/>
            <person name="Hegedusova E."/>
            <person name="Saus E."/>
            <person name="Pryszcz L."/>
            <person name="Cillingova A."/>
            <person name="Nosek J."/>
            <person name="Gabaldon T."/>
        </authorList>
    </citation>
    <scope>NUCLEOTIDE SEQUENCE [LARGE SCALE GENOMIC DNA]</scope>
    <source>
        <strain evidence="7 8">CBS 12239</strain>
    </source>
</reference>
<dbReference type="RefSeq" id="XP_051611352.1">
    <property type="nucleotide sequence ID" value="XM_051750899.1"/>
</dbReference>
<evidence type="ECO:0000313" key="8">
    <source>
        <dbReference type="Proteomes" id="UP001204833"/>
    </source>
</evidence>
<dbReference type="GO" id="GO:0003755">
    <property type="term" value="F:peptidyl-prolyl cis-trans isomerase activity"/>
    <property type="evidence" value="ECO:0007669"/>
    <property type="project" value="UniProtKB-UniRule"/>
</dbReference>
<evidence type="ECO:0000259" key="6">
    <source>
        <dbReference type="PROSITE" id="PS50072"/>
    </source>
</evidence>
<keyword evidence="2 4" id="KW-0697">Rotamase</keyword>
<dbReference type="GO" id="GO:0016018">
    <property type="term" value="F:cyclosporin A binding"/>
    <property type="evidence" value="ECO:0007669"/>
    <property type="project" value="TreeGrafter"/>
</dbReference>
<dbReference type="GO" id="GO:0006457">
    <property type="term" value="P:protein folding"/>
    <property type="evidence" value="ECO:0007669"/>
    <property type="project" value="InterPro"/>
</dbReference>
<dbReference type="EMBL" id="JAIHNG010000013">
    <property type="protein sequence ID" value="KAI5968473.1"/>
    <property type="molecule type" value="Genomic_DNA"/>
</dbReference>
<accession>A0AAD5BKI4</accession>
<dbReference type="InterPro" id="IPR020892">
    <property type="entry name" value="Cyclophilin-type_PPIase_CS"/>
</dbReference>
<name>A0AAD5BKI4_9ASCO</name>
<feature type="chain" id="PRO_5041772578" description="Peptidyl-prolyl cis-trans isomerase" evidence="4">
    <location>
        <begin position="22"/>
        <end position="298"/>
    </location>
</feature>
<dbReference type="GeneID" id="76148227"/>
<dbReference type="AlphaFoldDB" id="A0AAD5BKI4"/>
<dbReference type="PROSITE" id="PS00170">
    <property type="entry name" value="CSA_PPIASE_1"/>
    <property type="match status" value="1"/>
</dbReference>
<keyword evidence="5" id="KW-0472">Membrane</keyword>
<proteinExistence type="inferred from homology"/>
<dbReference type="PRINTS" id="PR00153">
    <property type="entry name" value="CSAPPISMRASE"/>
</dbReference>
<keyword evidence="3 4" id="KW-0413">Isomerase</keyword>
<evidence type="ECO:0000256" key="3">
    <source>
        <dbReference type="ARBA" id="ARBA00023235"/>
    </source>
</evidence>
<protein>
    <recommendedName>
        <fullName evidence="4">Peptidyl-prolyl cis-trans isomerase</fullName>
        <shortName evidence="4">PPIase</shortName>
        <ecNumber evidence="4">5.2.1.8</ecNumber>
    </recommendedName>
</protein>
<dbReference type="FunFam" id="2.40.100.10:FF:000025">
    <property type="entry name" value="Peptidyl-prolyl cis-trans isomerase CYP19-2"/>
    <property type="match status" value="1"/>
</dbReference>
<dbReference type="Gene3D" id="2.40.100.10">
    <property type="entry name" value="Cyclophilin-like"/>
    <property type="match status" value="1"/>
</dbReference>
<feature type="signal peptide" evidence="4">
    <location>
        <begin position="1"/>
        <end position="21"/>
    </location>
</feature>
<keyword evidence="8" id="KW-1185">Reference proteome</keyword>
<dbReference type="InterPro" id="IPR029000">
    <property type="entry name" value="Cyclophilin-like_dom_sf"/>
</dbReference>
<dbReference type="EC" id="5.2.1.8" evidence="4"/>
<comment type="catalytic activity">
    <reaction evidence="1 4">
        <text>[protein]-peptidylproline (omega=180) = [protein]-peptidylproline (omega=0)</text>
        <dbReference type="Rhea" id="RHEA:16237"/>
        <dbReference type="Rhea" id="RHEA-COMP:10747"/>
        <dbReference type="Rhea" id="RHEA-COMP:10748"/>
        <dbReference type="ChEBI" id="CHEBI:83833"/>
        <dbReference type="ChEBI" id="CHEBI:83834"/>
        <dbReference type="EC" id="5.2.1.8"/>
    </reaction>
</comment>
<dbReference type="Proteomes" id="UP001204833">
    <property type="component" value="Unassembled WGS sequence"/>
</dbReference>
<gene>
    <name evidence="7" type="ORF">KGF57_000167</name>
</gene>
<dbReference type="SUPFAM" id="SSF50891">
    <property type="entry name" value="Cyclophilin-like"/>
    <property type="match status" value="1"/>
</dbReference>
<evidence type="ECO:0000256" key="4">
    <source>
        <dbReference type="RuleBase" id="RU363019"/>
    </source>
</evidence>
<comment type="caution">
    <text evidence="7">The sequence shown here is derived from an EMBL/GenBank/DDBJ whole genome shotgun (WGS) entry which is preliminary data.</text>
</comment>
<dbReference type="PANTHER" id="PTHR11071:SF561">
    <property type="entry name" value="PEPTIDYL-PROLYL CIS-TRANS ISOMERASE D-RELATED"/>
    <property type="match status" value="1"/>
</dbReference>
<dbReference type="GO" id="GO:0005783">
    <property type="term" value="C:endoplasmic reticulum"/>
    <property type="evidence" value="ECO:0007669"/>
    <property type="project" value="TreeGrafter"/>
</dbReference>
<keyword evidence="4" id="KW-0732">Signal</keyword>
<keyword evidence="5" id="KW-1133">Transmembrane helix</keyword>
<feature type="domain" description="PPIase cyclophilin-type" evidence="6">
    <location>
        <begin position="67"/>
        <end position="222"/>
    </location>
</feature>
<feature type="transmembrane region" description="Helical" evidence="5">
    <location>
        <begin position="262"/>
        <end position="280"/>
    </location>
</feature>
<evidence type="ECO:0000313" key="7">
    <source>
        <dbReference type="EMBL" id="KAI5968473.1"/>
    </source>
</evidence>
<keyword evidence="5" id="KW-0812">Transmembrane</keyword>
<dbReference type="PANTHER" id="PTHR11071">
    <property type="entry name" value="PEPTIDYL-PROLYL CIS-TRANS ISOMERASE"/>
    <property type="match status" value="1"/>
</dbReference>
<evidence type="ECO:0000256" key="1">
    <source>
        <dbReference type="ARBA" id="ARBA00000971"/>
    </source>
</evidence>
<organism evidence="7 8">
    <name type="scientific">Candida theae</name>
    <dbReference type="NCBI Taxonomy" id="1198502"/>
    <lineage>
        <taxon>Eukaryota</taxon>
        <taxon>Fungi</taxon>
        <taxon>Dikarya</taxon>
        <taxon>Ascomycota</taxon>
        <taxon>Saccharomycotina</taxon>
        <taxon>Pichiomycetes</taxon>
        <taxon>Debaryomycetaceae</taxon>
        <taxon>Candida/Lodderomyces clade</taxon>
        <taxon>Candida</taxon>
    </lineage>
</organism>
<dbReference type="Pfam" id="PF00160">
    <property type="entry name" value="Pro_isomerase"/>
    <property type="match status" value="1"/>
</dbReference>